<dbReference type="Proteomes" id="UP000634136">
    <property type="component" value="Unassembled WGS sequence"/>
</dbReference>
<feature type="domain" description="SMAX1-like AAA+ ATPase lid" evidence="4">
    <location>
        <begin position="702"/>
        <end position="786"/>
    </location>
</feature>
<dbReference type="PANTHER" id="PTHR43572:SF38">
    <property type="entry name" value="PROTEIN SMAX1-LIKE 6"/>
    <property type="match status" value="1"/>
</dbReference>
<evidence type="ECO:0000259" key="4">
    <source>
        <dbReference type="Pfam" id="PF26587"/>
    </source>
</evidence>
<name>A0A834WWS4_9FABA</name>
<evidence type="ECO:0000259" key="3">
    <source>
        <dbReference type="Pfam" id="PF23569"/>
    </source>
</evidence>
<keyword evidence="6" id="KW-1185">Reference proteome</keyword>
<dbReference type="PANTHER" id="PTHR43572">
    <property type="entry name" value="CHAPERONE PROTEIN CLPD, CHLOROPLASTIC"/>
    <property type="match status" value="1"/>
</dbReference>
<evidence type="ECO:0000256" key="1">
    <source>
        <dbReference type="ARBA" id="ARBA00008675"/>
    </source>
</evidence>
<dbReference type="InterPro" id="IPR051650">
    <property type="entry name" value="SL_signaling_regulator"/>
</dbReference>
<gene>
    <name evidence="5" type="ORF">G2W53_016103</name>
</gene>
<evidence type="ECO:0000313" key="6">
    <source>
        <dbReference type="Proteomes" id="UP000634136"/>
    </source>
</evidence>
<organism evidence="5 6">
    <name type="scientific">Senna tora</name>
    <dbReference type="NCBI Taxonomy" id="362788"/>
    <lineage>
        <taxon>Eukaryota</taxon>
        <taxon>Viridiplantae</taxon>
        <taxon>Streptophyta</taxon>
        <taxon>Embryophyta</taxon>
        <taxon>Tracheophyta</taxon>
        <taxon>Spermatophyta</taxon>
        <taxon>Magnoliopsida</taxon>
        <taxon>eudicotyledons</taxon>
        <taxon>Gunneridae</taxon>
        <taxon>Pentapetalae</taxon>
        <taxon>rosids</taxon>
        <taxon>fabids</taxon>
        <taxon>Fabales</taxon>
        <taxon>Fabaceae</taxon>
        <taxon>Caesalpinioideae</taxon>
        <taxon>Cassia clade</taxon>
        <taxon>Senna</taxon>
    </lineage>
</organism>
<dbReference type="InterPro" id="IPR027417">
    <property type="entry name" value="P-loop_NTPase"/>
</dbReference>
<dbReference type="EMBL" id="JAAIUW010000005">
    <property type="protein sequence ID" value="KAF7833770.1"/>
    <property type="molecule type" value="Genomic_DNA"/>
</dbReference>
<sequence>MAAIKRSQANQRRHPESFHLFQMHNQQNHQTASLLKVELKHFVLSILDDPIVSRVFGEVGFRSCDVKLALLQPPVVQQPSRFSRSRLQPVFLCNLTGSDTGRPGSNFNFKYPFLGNSGFMDENCRRIGEVLVRKTKRNPILIGVYARNAIRNFMESVLQKGDQEGVMPAGIAGLTVTSIEKEISEVLGEEGGSEEKMGLKLKELSRSFEQCSGPGIAVNFGELEGFVREGVPCRAASFVVSQLTRLLEVHGEKIWVMGVAGTSETYAKFLALFPNVEKDWDLHLLTMTSTTPSMEGLYSKSGLMGSFVPLGGFFSSPSEFKNPLSCINPSFTRCHSCNQKYEQEVADILKVGPTTSISGYSTILPRSEKSSVNTDQGLDVAKTAEDKASLNAKILGLQKKWGDFCERLHHNQSVPDFDASQTRSQVPILGGFQFHSSLKESSSKQISPVPVSSDIASVNTGSDQVAKVSSMFESRSSSSPLTPVTTDLGLGTIYRSATREPNTWKPESHKEHLQVSNDNNLHQVAGSSSCSGPSLDGKFNSVDFKSLNQLLAEQIGWQDEAICAIVRTLSLRRSGRGKHCGSHVRGDVWFAFFGPDRFGKKKIASVLTKIIFGNTESLIFVDLNSPDRAAYPLNSIFESDNSCCYDMLKRKTVVDYIAGELKEVEDDIDDKSNESLGELHSEAWLNDFCDQMDEKVVFKPLNFDALAEKILKSISTQFRRTFGSEFLLEIDYEVMIQILANTWLADKKNAVEDWIEHVLGKSFNEAKQKYQLSKVELVMKLVSCEGIFVEEHAPGVCLPARINLN</sequence>
<dbReference type="InterPro" id="IPR058954">
    <property type="entry name" value="AAA_lid_SMAX1"/>
</dbReference>
<evidence type="ECO:0000256" key="2">
    <source>
        <dbReference type="ARBA" id="ARBA00022737"/>
    </source>
</evidence>
<dbReference type="Pfam" id="PF26587">
    <property type="entry name" value="AAA_lid_SMAX1"/>
    <property type="match status" value="1"/>
</dbReference>
<evidence type="ECO:0000313" key="5">
    <source>
        <dbReference type="EMBL" id="KAF7833770.1"/>
    </source>
</evidence>
<proteinExistence type="inferred from homology"/>
<comment type="similarity">
    <text evidence="1">Belongs to the ClpA/ClpB family.</text>
</comment>
<comment type="caution">
    <text evidence="5">The sequence shown here is derived from an EMBL/GenBank/DDBJ whole genome shotgun (WGS) entry which is preliminary data.</text>
</comment>
<keyword evidence="2" id="KW-0677">Repeat</keyword>
<feature type="domain" description="SMAX1-like nucleotide binding" evidence="3">
    <location>
        <begin position="121"/>
        <end position="294"/>
    </location>
</feature>
<accession>A0A834WWS4</accession>
<protein>
    <submittedName>
        <fullName evidence="5">Protein SMAX1-LIKE 7</fullName>
    </submittedName>
</protein>
<dbReference type="Pfam" id="PF23569">
    <property type="entry name" value="NBD_SMAX1"/>
    <property type="match status" value="1"/>
</dbReference>
<dbReference type="AlphaFoldDB" id="A0A834WWS4"/>
<dbReference type="InterPro" id="IPR058680">
    <property type="entry name" value="NBD_SMAX1-like"/>
</dbReference>
<dbReference type="Gene3D" id="3.40.50.300">
    <property type="entry name" value="P-loop containing nucleotide triphosphate hydrolases"/>
    <property type="match status" value="1"/>
</dbReference>
<dbReference type="OrthoDB" id="1723324at2759"/>
<reference evidence="5" key="1">
    <citation type="submission" date="2020-09" db="EMBL/GenBank/DDBJ databases">
        <title>Genome-Enabled Discovery of Anthraquinone Biosynthesis in Senna tora.</title>
        <authorList>
            <person name="Kang S.-H."/>
            <person name="Pandey R.P."/>
            <person name="Lee C.-M."/>
            <person name="Sim J.-S."/>
            <person name="Jeong J.-T."/>
            <person name="Choi B.-S."/>
            <person name="Jung M."/>
            <person name="Ginzburg D."/>
            <person name="Zhao K."/>
            <person name="Won S.Y."/>
            <person name="Oh T.-J."/>
            <person name="Yu Y."/>
            <person name="Kim N.-H."/>
            <person name="Lee O.R."/>
            <person name="Lee T.-H."/>
            <person name="Bashyal P."/>
            <person name="Kim T.-S."/>
            <person name="Lee W.-H."/>
            <person name="Kawkins C."/>
            <person name="Kim C.-K."/>
            <person name="Kim J.S."/>
            <person name="Ahn B.O."/>
            <person name="Rhee S.Y."/>
            <person name="Sohng J.K."/>
        </authorList>
    </citation>
    <scope>NUCLEOTIDE SEQUENCE</scope>
    <source>
        <tissue evidence="5">Leaf</tissue>
    </source>
</reference>